<reference evidence="2 3" key="1">
    <citation type="submission" date="2019-12" db="EMBL/GenBank/DDBJ databases">
        <title>Paenibacillus sp. nov., an endophytic bacterium isolated from the stem of Dendrobium.</title>
        <authorList>
            <person name="Zhao R."/>
        </authorList>
    </citation>
    <scope>NUCLEOTIDE SEQUENCE [LARGE SCALE GENOMIC DNA]</scope>
    <source>
        <strain evidence="2 3">HJL G12</strain>
    </source>
</reference>
<feature type="domain" description="Serine aminopeptidase S33" evidence="1">
    <location>
        <begin position="31"/>
        <end position="292"/>
    </location>
</feature>
<name>A0A7X3II97_9BACL</name>
<keyword evidence="2" id="KW-0378">Hydrolase</keyword>
<dbReference type="GO" id="GO:0016787">
    <property type="term" value="F:hydrolase activity"/>
    <property type="evidence" value="ECO:0007669"/>
    <property type="project" value="UniProtKB-KW"/>
</dbReference>
<gene>
    <name evidence="2" type="ORF">GRF59_11360</name>
</gene>
<accession>A0A7X3II97</accession>
<dbReference type="Pfam" id="PF12146">
    <property type="entry name" value="Hydrolase_4"/>
    <property type="match status" value="1"/>
</dbReference>
<evidence type="ECO:0000313" key="2">
    <source>
        <dbReference type="EMBL" id="MWV44230.1"/>
    </source>
</evidence>
<dbReference type="AlphaFoldDB" id="A0A7X3II97"/>
<dbReference type="InterPro" id="IPR022742">
    <property type="entry name" value="Hydrolase_4"/>
</dbReference>
<evidence type="ECO:0000259" key="1">
    <source>
        <dbReference type="Pfam" id="PF12146"/>
    </source>
</evidence>
<sequence>MSLHEQIFTLSGPHGAEIQVYEWLPSEGTAVKAVLQISHGMCETAERYRRFAEALAQAGYAVYAPDQRGHGLTAGSAEQLGHVGENGFQLMVQDLVQLGIQVRSNHPGVPLFLMGHSMGSFLVQKVIMTKSEGFDGFILSGTNGPRGMLRAGKTLASLQSKLLGESHRSMMMNAVVFGGFNRSFSKPRTPFDWLSRDPNEVDRYIEDPFCGAICTASFFRDFFGLLQDIQQPEGYAGIPRHKPIYLFSGANDPVGMNGDGVRRLEAVYRKLGISDVECRLYPDGRHEMLNEINRDEVTSDVQDWLDRHISAEVPFQSSTT</sequence>
<dbReference type="SUPFAM" id="SSF53474">
    <property type="entry name" value="alpha/beta-Hydrolases"/>
    <property type="match status" value="1"/>
</dbReference>
<organism evidence="2 3">
    <name type="scientific">Paenibacillus dendrobii</name>
    <dbReference type="NCBI Taxonomy" id="2691084"/>
    <lineage>
        <taxon>Bacteria</taxon>
        <taxon>Bacillati</taxon>
        <taxon>Bacillota</taxon>
        <taxon>Bacilli</taxon>
        <taxon>Bacillales</taxon>
        <taxon>Paenibacillaceae</taxon>
        <taxon>Paenibacillus</taxon>
    </lineage>
</organism>
<dbReference type="Gene3D" id="3.40.50.1820">
    <property type="entry name" value="alpha/beta hydrolase"/>
    <property type="match status" value="1"/>
</dbReference>
<dbReference type="InterPro" id="IPR029058">
    <property type="entry name" value="AB_hydrolase_fold"/>
</dbReference>
<dbReference type="RefSeq" id="WP_160498238.1">
    <property type="nucleotide sequence ID" value="NZ_WUBI01000001.1"/>
</dbReference>
<protein>
    <submittedName>
        <fullName evidence="2">Alpha/beta fold hydrolase</fullName>
    </submittedName>
</protein>
<dbReference type="Proteomes" id="UP000460318">
    <property type="component" value="Unassembled WGS sequence"/>
</dbReference>
<dbReference type="EMBL" id="WUBI01000001">
    <property type="protein sequence ID" value="MWV44230.1"/>
    <property type="molecule type" value="Genomic_DNA"/>
</dbReference>
<evidence type="ECO:0000313" key="3">
    <source>
        <dbReference type="Proteomes" id="UP000460318"/>
    </source>
</evidence>
<keyword evidence="3" id="KW-1185">Reference proteome</keyword>
<dbReference type="InterPro" id="IPR051044">
    <property type="entry name" value="MAG_DAG_Lipase"/>
</dbReference>
<comment type="caution">
    <text evidence="2">The sequence shown here is derived from an EMBL/GenBank/DDBJ whole genome shotgun (WGS) entry which is preliminary data.</text>
</comment>
<proteinExistence type="predicted"/>
<dbReference type="PANTHER" id="PTHR11614">
    <property type="entry name" value="PHOSPHOLIPASE-RELATED"/>
    <property type="match status" value="1"/>
</dbReference>